<evidence type="ECO:0000313" key="2">
    <source>
        <dbReference type="Proteomes" id="UP000068603"/>
    </source>
</evidence>
<dbReference type="RefSeq" id="WP_060017015.1">
    <property type="nucleotide sequence ID" value="NZ_CP013459.1"/>
</dbReference>
<dbReference type="KEGG" id="bstg:WT74_10360"/>
<gene>
    <name evidence="1" type="ORF">WT44_00475</name>
</gene>
<evidence type="ECO:0000313" key="1">
    <source>
        <dbReference type="EMBL" id="KWA62594.1"/>
    </source>
</evidence>
<dbReference type="AlphaFoldDB" id="A0A106NQK4"/>
<reference evidence="1 2" key="1">
    <citation type="submission" date="2015-11" db="EMBL/GenBank/DDBJ databases">
        <title>Expanding the genomic diversity of Burkholderia species for the development of highly accurate diagnostics.</title>
        <authorList>
            <person name="Sahl J."/>
            <person name="Keim P."/>
            <person name="Wagner D."/>
        </authorList>
    </citation>
    <scope>NUCLEOTIDE SEQUENCE [LARGE SCALE GENOMIC DNA]</scope>
    <source>
        <strain evidence="1 2">MSMB1960WGS</strain>
    </source>
</reference>
<dbReference type="Proteomes" id="UP000068603">
    <property type="component" value="Unassembled WGS sequence"/>
</dbReference>
<organism evidence="1">
    <name type="scientific">Burkholderia stagnalis</name>
    <dbReference type="NCBI Taxonomy" id="1503054"/>
    <lineage>
        <taxon>Bacteria</taxon>
        <taxon>Pseudomonadati</taxon>
        <taxon>Pseudomonadota</taxon>
        <taxon>Betaproteobacteria</taxon>
        <taxon>Burkholderiales</taxon>
        <taxon>Burkholderiaceae</taxon>
        <taxon>Burkholderia</taxon>
        <taxon>Burkholderia cepacia complex</taxon>
    </lineage>
</organism>
<accession>A0A106NQK4</accession>
<comment type="caution">
    <text evidence="1">The sequence shown here is derived from an EMBL/GenBank/DDBJ whole genome shotgun (WGS) entry which is preliminary data.</text>
</comment>
<dbReference type="EMBL" id="LPHB01000044">
    <property type="protein sequence ID" value="KWA62594.1"/>
    <property type="molecule type" value="Genomic_DNA"/>
</dbReference>
<dbReference type="GeneID" id="93053303"/>
<proteinExistence type="predicted"/>
<name>A0A106NQK4_9BURK</name>
<dbReference type="STRING" id="1503054.WT74_10360"/>
<sequence length="217" mass="24591">MTQEQQASSLGRGNLSTVAIALLKGVIYRDENERLWAALLELQTHVRDYVSVLGLELVVDEAEGYAFAKSRAEHDTELDADQAKLPRLVARRPLSFPVSLLLALLRKKLAEWDAGGGDTRLVLSRQEIVELVRVFLPASTNEARLVDQIDTHVNKIVELGFLRRMKTTSGPPTFEVRRILKAFVDAQWLLDFDARLASYRMHLQDPTVSNRQENRDE</sequence>
<dbReference type="InterPro" id="IPR025449">
    <property type="entry name" value="JetB"/>
</dbReference>
<dbReference type="Pfam" id="PF13835">
    <property type="entry name" value="DUF4194"/>
    <property type="match status" value="1"/>
</dbReference>
<protein>
    <submittedName>
        <fullName evidence="1">Uncharacterized protein</fullName>
    </submittedName>
</protein>